<dbReference type="Gene3D" id="3.80.10.10">
    <property type="entry name" value="Ribonuclease Inhibitor"/>
    <property type="match status" value="1"/>
</dbReference>
<dbReference type="AlphaFoldDB" id="A0AAV1RI99"/>
<comment type="caution">
    <text evidence="2">The sequence shown here is derived from an EMBL/GenBank/DDBJ whole genome shotgun (WGS) entry which is preliminary data.</text>
</comment>
<reference evidence="2 3" key="1">
    <citation type="submission" date="2024-01" db="EMBL/GenBank/DDBJ databases">
        <authorList>
            <person name="Waweru B."/>
        </authorList>
    </citation>
    <scope>NUCLEOTIDE SEQUENCE [LARGE SCALE GENOMIC DNA]</scope>
</reference>
<dbReference type="GO" id="GO:0006952">
    <property type="term" value="P:defense response"/>
    <property type="evidence" value="ECO:0007669"/>
    <property type="project" value="UniProtKB-KW"/>
</dbReference>
<proteinExistence type="predicted"/>
<gene>
    <name evidence="2" type="ORF">DCAF_LOCUS11457</name>
</gene>
<evidence type="ECO:0000313" key="2">
    <source>
        <dbReference type="EMBL" id="CAK7336449.1"/>
    </source>
</evidence>
<dbReference type="Proteomes" id="UP001314170">
    <property type="component" value="Unassembled WGS sequence"/>
</dbReference>
<dbReference type="SUPFAM" id="SSF52058">
    <property type="entry name" value="L domain-like"/>
    <property type="match status" value="1"/>
</dbReference>
<organism evidence="2 3">
    <name type="scientific">Dovyalis caffra</name>
    <dbReference type="NCBI Taxonomy" id="77055"/>
    <lineage>
        <taxon>Eukaryota</taxon>
        <taxon>Viridiplantae</taxon>
        <taxon>Streptophyta</taxon>
        <taxon>Embryophyta</taxon>
        <taxon>Tracheophyta</taxon>
        <taxon>Spermatophyta</taxon>
        <taxon>Magnoliopsida</taxon>
        <taxon>eudicotyledons</taxon>
        <taxon>Gunneridae</taxon>
        <taxon>Pentapetalae</taxon>
        <taxon>rosids</taxon>
        <taxon>fabids</taxon>
        <taxon>Malpighiales</taxon>
        <taxon>Salicaceae</taxon>
        <taxon>Flacourtieae</taxon>
        <taxon>Dovyalis</taxon>
    </lineage>
</organism>
<dbReference type="EMBL" id="CAWUPB010000994">
    <property type="protein sequence ID" value="CAK7336449.1"/>
    <property type="molecule type" value="Genomic_DNA"/>
</dbReference>
<dbReference type="PANTHER" id="PTHR36766:SF40">
    <property type="entry name" value="DISEASE RESISTANCE PROTEIN RGA3"/>
    <property type="match status" value="1"/>
</dbReference>
<keyword evidence="1" id="KW-0611">Plant defense</keyword>
<protein>
    <submittedName>
        <fullName evidence="2">Uncharacterized protein</fullName>
    </submittedName>
</protein>
<dbReference type="InterPro" id="IPR032675">
    <property type="entry name" value="LRR_dom_sf"/>
</dbReference>
<evidence type="ECO:0000313" key="3">
    <source>
        <dbReference type="Proteomes" id="UP001314170"/>
    </source>
</evidence>
<accession>A0AAV1RI99</accession>
<sequence length="318" mass="35211">MFQVNHILVRNELPRRLYKGNATSDVSPSQVLPACDPKLGGIKVMEQGVIRCTQFRKCHDFGAGQVHTVQCWHGYLLNTVQPALLRPSGRASLGPARTAAQLGLRPDFAERDSFDTSHNVCGLMAQVGVLRLASYSVILLRLHDVGRTIRPSSGVKGYKLQDGWPGFDSICLPIPEGGFPFLEIIECHKLVPNRMQWHLQSLSSLSNFKIGPLRDAESFPEKMMLPSSLTSLTIWGLLNLTSLDSKELQNLTHLRKLEIVACSKLETMPDEGLPSSLSSLAIWGCPLQEERLKNGEDLDKISHVPNIEINVSKTIFPA</sequence>
<evidence type="ECO:0000256" key="1">
    <source>
        <dbReference type="ARBA" id="ARBA00022821"/>
    </source>
</evidence>
<dbReference type="PANTHER" id="PTHR36766">
    <property type="entry name" value="PLANT BROAD-SPECTRUM MILDEW RESISTANCE PROTEIN RPW8"/>
    <property type="match status" value="1"/>
</dbReference>
<name>A0AAV1RI99_9ROSI</name>
<keyword evidence="3" id="KW-1185">Reference proteome</keyword>